<proteinExistence type="predicted"/>
<dbReference type="EMBL" id="OMKW01000002">
    <property type="protein sequence ID" value="SPF29540.1"/>
    <property type="molecule type" value="Genomic_DNA"/>
</dbReference>
<protein>
    <recommendedName>
        <fullName evidence="4">DUF2244 domain-containing protein</fullName>
    </recommendedName>
</protein>
<keyword evidence="3" id="KW-1185">Reference proteome</keyword>
<dbReference type="Proteomes" id="UP000244932">
    <property type="component" value="Unassembled WGS sequence"/>
</dbReference>
<evidence type="ECO:0000313" key="3">
    <source>
        <dbReference type="Proteomes" id="UP000244932"/>
    </source>
</evidence>
<keyword evidence="1" id="KW-0812">Transmembrane</keyword>
<organism evidence="2 3">
    <name type="scientific">Pontivivens insulae</name>
    <dbReference type="NCBI Taxonomy" id="1639689"/>
    <lineage>
        <taxon>Bacteria</taxon>
        <taxon>Pseudomonadati</taxon>
        <taxon>Pseudomonadota</taxon>
        <taxon>Alphaproteobacteria</taxon>
        <taxon>Rhodobacterales</taxon>
        <taxon>Paracoccaceae</taxon>
        <taxon>Pontivivens</taxon>
    </lineage>
</organism>
<sequence>MQDTAPSQDIPQTEPVLSLTLWPNRSLTREGFSIMSWIIGLGLAIPILPFLGTSVIWGLAPFGLGAFFLFRHMIHRNNRDGELREIVRLWPDLIRVDRIEPDGRERSWQANPYWVELRLHDDAKIENYLTLKGAGREIELGAFLSAEERVALRNDLEKALRDVC</sequence>
<keyword evidence="1" id="KW-1133">Transmembrane helix</keyword>
<dbReference type="AlphaFoldDB" id="A0A2R8ABV4"/>
<evidence type="ECO:0000313" key="2">
    <source>
        <dbReference type="EMBL" id="SPF29540.1"/>
    </source>
</evidence>
<evidence type="ECO:0000256" key="1">
    <source>
        <dbReference type="SAM" id="Phobius"/>
    </source>
</evidence>
<evidence type="ECO:0008006" key="4">
    <source>
        <dbReference type="Google" id="ProtNLM"/>
    </source>
</evidence>
<accession>A0A2R8ABV4</accession>
<feature type="transmembrane region" description="Helical" evidence="1">
    <location>
        <begin position="31"/>
        <end position="49"/>
    </location>
</feature>
<keyword evidence="1" id="KW-0472">Membrane</keyword>
<gene>
    <name evidence="2" type="ORF">POI8812_01852</name>
</gene>
<dbReference type="InterPro" id="IPR019253">
    <property type="entry name" value="DUF2244_TM"/>
</dbReference>
<name>A0A2R8ABV4_9RHOB</name>
<dbReference type="RefSeq" id="WP_162845007.1">
    <property type="nucleotide sequence ID" value="NZ_OMKW01000002.1"/>
</dbReference>
<reference evidence="2 3" key="1">
    <citation type="submission" date="2018-03" db="EMBL/GenBank/DDBJ databases">
        <authorList>
            <person name="Keele B.F."/>
        </authorList>
    </citation>
    <scope>NUCLEOTIDE SEQUENCE [LARGE SCALE GENOMIC DNA]</scope>
    <source>
        <strain evidence="2 3">CeCT 8812</strain>
    </source>
</reference>
<dbReference type="Pfam" id="PF10003">
    <property type="entry name" value="DUF2244"/>
    <property type="match status" value="1"/>
</dbReference>